<organism evidence="4 5">
    <name type="scientific">Sandaracinus amylolyticus</name>
    <dbReference type="NCBI Taxonomy" id="927083"/>
    <lineage>
        <taxon>Bacteria</taxon>
        <taxon>Pseudomonadati</taxon>
        <taxon>Myxococcota</taxon>
        <taxon>Polyangia</taxon>
        <taxon>Polyangiales</taxon>
        <taxon>Sandaracinaceae</taxon>
        <taxon>Sandaracinus</taxon>
    </lineage>
</organism>
<evidence type="ECO:0000256" key="2">
    <source>
        <dbReference type="RuleBase" id="RU003476"/>
    </source>
</evidence>
<gene>
    <name evidence="4" type="ORF">DB32_008842</name>
</gene>
<evidence type="ECO:0000256" key="1">
    <source>
        <dbReference type="ARBA" id="ARBA00022801"/>
    </source>
</evidence>
<evidence type="ECO:0000313" key="4">
    <source>
        <dbReference type="EMBL" id="AKF11693.1"/>
    </source>
</evidence>
<dbReference type="Pfam" id="PF00293">
    <property type="entry name" value="NUDIX"/>
    <property type="match status" value="1"/>
</dbReference>
<feature type="domain" description="Nudix hydrolase" evidence="3">
    <location>
        <begin position="6"/>
        <end position="139"/>
    </location>
</feature>
<dbReference type="Proteomes" id="UP000034883">
    <property type="component" value="Chromosome"/>
</dbReference>
<dbReference type="EMBL" id="CP011125">
    <property type="protein sequence ID" value="AKF11693.1"/>
    <property type="molecule type" value="Genomic_DNA"/>
</dbReference>
<reference evidence="4 5" key="1">
    <citation type="submission" date="2015-03" db="EMBL/GenBank/DDBJ databases">
        <title>Genome assembly of Sandaracinus amylolyticus DSM 53668.</title>
        <authorList>
            <person name="Sharma G."/>
            <person name="Subramanian S."/>
        </authorList>
    </citation>
    <scope>NUCLEOTIDE SEQUENCE [LARGE SCALE GENOMIC DNA]</scope>
    <source>
        <strain evidence="4 5">DSM 53668</strain>
    </source>
</reference>
<evidence type="ECO:0000259" key="3">
    <source>
        <dbReference type="PROSITE" id="PS51462"/>
    </source>
</evidence>
<dbReference type="PANTHER" id="PTHR43736">
    <property type="entry name" value="ADP-RIBOSE PYROPHOSPHATASE"/>
    <property type="match status" value="1"/>
</dbReference>
<keyword evidence="1 2" id="KW-0378">Hydrolase</keyword>
<comment type="similarity">
    <text evidence="2">Belongs to the Nudix hydrolase family.</text>
</comment>
<dbReference type="STRING" id="927083.DB32_008842"/>
<dbReference type="InterPro" id="IPR020476">
    <property type="entry name" value="Nudix_hydrolase"/>
</dbReference>
<dbReference type="InterPro" id="IPR015797">
    <property type="entry name" value="NUDIX_hydrolase-like_dom_sf"/>
</dbReference>
<sequence>MGGSFTMRKAFSIAVYPRRGDRVLLIKHTRLGVWLPPGGELEEGETPLEAAVRELREETGLVGTFPIVSEIEGTPPGLIGYEEHVAGKKGVHMNFVFVADVTTDEITPCDEFTDWRWVTLEDGPWEHAPKNVYQLAVVALRAGR</sequence>
<dbReference type="Gene3D" id="3.90.79.10">
    <property type="entry name" value="Nucleoside Triphosphate Pyrophosphohydrolase"/>
    <property type="match status" value="1"/>
</dbReference>
<dbReference type="AlphaFoldDB" id="A0A0F6WAN2"/>
<dbReference type="PANTHER" id="PTHR43736:SF1">
    <property type="entry name" value="DIHYDRONEOPTERIN TRIPHOSPHATE DIPHOSPHATASE"/>
    <property type="match status" value="1"/>
</dbReference>
<dbReference type="GO" id="GO:0016787">
    <property type="term" value="F:hydrolase activity"/>
    <property type="evidence" value="ECO:0007669"/>
    <property type="project" value="UniProtKB-KW"/>
</dbReference>
<evidence type="ECO:0000313" key="5">
    <source>
        <dbReference type="Proteomes" id="UP000034883"/>
    </source>
</evidence>
<dbReference type="InterPro" id="IPR000086">
    <property type="entry name" value="NUDIX_hydrolase_dom"/>
</dbReference>
<dbReference type="KEGG" id="samy:DB32_008842"/>
<dbReference type="SUPFAM" id="SSF55811">
    <property type="entry name" value="Nudix"/>
    <property type="match status" value="1"/>
</dbReference>
<dbReference type="PROSITE" id="PS51462">
    <property type="entry name" value="NUDIX"/>
    <property type="match status" value="1"/>
</dbReference>
<dbReference type="PRINTS" id="PR00502">
    <property type="entry name" value="NUDIXFAMILY"/>
</dbReference>
<protein>
    <submittedName>
        <fullName evidence="4">NUDIX hydrolase</fullName>
    </submittedName>
</protein>
<dbReference type="PROSITE" id="PS00893">
    <property type="entry name" value="NUDIX_BOX"/>
    <property type="match status" value="1"/>
</dbReference>
<keyword evidence="5" id="KW-1185">Reference proteome</keyword>
<accession>A0A0F6WAN2</accession>
<proteinExistence type="inferred from homology"/>
<name>A0A0F6WAN2_9BACT</name>
<dbReference type="InterPro" id="IPR020084">
    <property type="entry name" value="NUDIX_hydrolase_CS"/>
</dbReference>